<feature type="transmembrane region" description="Helical" evidence="1">
    <location>
        <begin position="6"/>
        <end position="27"/>
    </location>
</feature>
<proteinExistence type="predicted"/>
<protein>
    <submittedName>
        <fullName evidence="2">Uncharacterized protein</fullName>
    </submittedName>
</protein>
<evidence type="ECO:0000313" key="2">
    <source>
        <dbReference type="EMBL" id="KAE8353338.1"/>
    </source>
</evidence>
<reference evidence="3" key="1">
    <citation type="submission" date="2019-04" db="EMBL/GenBank/DDBJ databases">
        <title>Friends and foes A comparative genomics studyof 23 Aspergillus species from section Flavi.</title>
        <authorList>
            <consortium name="DOE Joint Genome Institute"/>
            <person name="Kjaerbolling I."/>
            <person name="Vesth T."/>
            <person name="Frisvad J.C."/>
            <person name="Nybo J.L."/>
            <person name="Theobald S."/>
            <person name="Kildgaard S."/>
            <person name="Isbrandt T."/>
            <person name="Kuo A."/>
            <person name="Sato A."/>
            <person name="Lyhne E.K."/>
            <person name="Kogle M.E."/>
            <person name="Wiebenga A."/>
            <person name="Kun R.S."/>
            <person name="Lubbers R.J."/>
            <person name="Makela M.R."/>
            <person name="Barry K."/>
            <person name="Chovatia M."/>
            <person name="Clum A."/>
            <person name="Daum C."/>
            <person name="Haridas S."/>
            <person name="He G."/>
            <person name="LaButti K."/>
            <person name="Lipzen A."/>
            <person name="Mondo S."/>
            <person name="Riley R."/>
            <person name="Salamov A."/>
            <person name="Simmons B.A."/>
            <person name="Magnuson J.K."/>
            <person name="Henrissat B."/>
            <person name="Mortensen U.H."/>
            <person name="Larsen T.O."/>
            <person name="Devries R.P."/>
            <person name="Grigoriev I.V."/>
            <person name="Machida M."/>
            <person name="Baker S.E."/>
            <person name="Andersen M.R."/>
        </authorList>
    </citation>
    <scope>NUCLEOTIDE SEQUENCE [LARGE SCALE GENOMIC DNA]</scope>
    <source>
        <strain evidence="3">CBS 553.77</strain>
    </source>
</reference>
<keyword evidence="3" id="KW-1185">Reference proteome</keyword>
<evidence type="ECO:0000313" key="3">
    <source>
        <dbReference type="Proteomes" id="UP000327118"/>
    </source>
</evidence>
<accession>A0A5N6Z7D3</accession>
<keyword evidence="1" id="KW-0812">Transmembrane</keyword>
<dbReference type="Proteomes" id="UP000327118">
    <property type="component" value="Unassembled WGS sequence"/>
</dbReference>
<dbReference type="AlphaFoldDB" id="A0A5N6Z7D3"/>
<sequence>MKFHLLLLSLPSFLPSFFLLFSFPMLYSKWKFIPKRRILCDITGTKGTPIDTIWI</sequence>
<gene>
    <name evidence="2" type="ORF">BDV28DRAFT_133284</name>
</gene>
<dbReference type="EMBL" id="ML739100">
    <property type="protein sequence ID" value="KAE8353338.1"/>
    <property type="molecule type" value="Genomic_DNA"/>
</dbReference>
<keyword evidence="1" id="KW-1133">Transmembrane helix</keyword>
<organism evidence="2 3">
    <name type="scientific">Aspergillus coremiiformis</name>
    <dbReference type="NCBI Taxonomy" id="138285"/>
    <lineage>
        <taxon>Eukaryota</taxon>
        <taxon>Fungi</taxon>
        <taxon>Dikarya</taxon>
        <taxon>Ascomycota</taxon>
        <taxon>Pezizomycotina</taxon>
        <taxon>Eurotiomycetes</taxon>
        <taxon>Eurotiomycetidae</taxon>
        <taxon>Eurotiales</taxon>
        <taxon>Aspergillaceae</taxon>
        <taxon>Aspergillus</taxon>
        <taxon>Aspergillus subgen. Circumdati</taxon>
    </lineage>
</organism>
<name>A0A5N6Z7D3_9EURO</name>
<keyword evidence="1" id="KW-0472">Membrane</keyword>
<evidence type="ECO:0000256" key="1">
    <source>
        <dbReference type="SAM" id="Phobius"/>
    </source>
</evidence>